<protein>
    <submittedName>
        <fullName evidence="9">FtsX-like permease family protein</fullName>
    </submittedName>
</protein>
<feature type="transmembrane region" description="Helical" evidence="6">
    <location>
        <begin position="416"/>
        <end position="439"/>
    </location>
</feature>
<feature type="domain" description="ABC3 transporter permease C-terminal" evidence="7">
    <location>
        <begin position="663"/>
        <end position="776"/>
    </location>
</feature>
<evidence type="ECO:0000313" key="9">
    <source>
        <dbReference type="EMBL" id="QGY44672.1"/>
    </source>
</evidence>
<feature type="transmembrane region" description="Helical" evidence="6">
    <location>
        <begin position="324"/>
        <end position="350"/>
    </location>
</feature>
<dbReference type="InterPro" id="IPR003838">
    <property type="entry name" value="ABC3_permease_C"/>
</dbReference>
<dbReference type="KEGG" id="mcos:GM418_13650"/>
<proteinExistence type="predicted"/>
<keyword evidence="4 6" id="KW-1133">Transmembrane helix</keyword>
<evidence type="ECO:0000256" key="6">
    <source>
        <dbReference type="SAM" id="Phobius"/>
    </source>
</evidence>
<feature type="transmembrane region" description="Helical" evidence="6">
    <location>
        <begin position="661"/>
        <end position="682"/>
    </location>
</feature>
<dbReference type="EMBL" id="CP046401">
    <property type="protein sequence ID" value="QGY44672.1"/>
    <property type="molecule type" value="Genomic_DNA"/>
</dbReference>
<dbReference type="AlphaFoldDB" id="A0A6I6JWY7"/>
<dbReference type="InterPro" id="IPR025857">
    <property type="entry name" value="MacB_PCD"/>
</dbReference>
<evidence type="ECO:0000259" key="8">
    <source>
        <dbReference type="Pfam" id="PF12704"/>
    </source>
</evidence>
<feature type="transmembrane region" description="Helical" evidence="6">
    <location>
        <begin position="277"/>
        <end position="299"/>
    </location>
</feature>
<evidence type="ECO:0000256" key="2">
    <source>
        <dbReference type="ARBA" id="ARBA00022475"/>
    </source>
</evidence>
<dbReference type="GO" id="GO:0005886">
    <property type="term" value="C:plasma membrane"/>
    <property type="evidence" value="ECO:0007669"/>
    <property type="project" value="UniProtKB-SubCell"/>
</dbReference>
<reference evidence="9 10" key="1">
    <citation type="submission" date="2019-11" db="EMBL/GenBank/DDBJ databases">
        <authorList>
            <person name="Zheng R.K."/>
            <person name="Sun C.M."/>
        </authorList>
    </citation>
    <scope>NUCLEOTIDE SEQUENCE [LARGE SCALE GENOMIC DNA]</scope>
    <source>
        <strain evidence="9 10">WC007</strain>
    </source>
</reference>
<feature type="transmembrane region" description="Helical" evidence="6">
    <location>
        <begin position="370"/>
        <end position="395"/>
    </location>
</feature>
<feature type="domain" description="MacB-like periplasmic core" evidence="8">
    <location>
        <begin position="20"/>
        <end position="238"/>
    </location>
</feature>
<dbReference type="RefSeq" id="WP_158867204.1">
    <property type="nucleotide sequence ID" value="NZ_CP046401.1"/>
</dbReference>
<dbReference type="PANTHER" id="PTHR30572:SF18">
    <property type="entry name" value="ABC-TYPE MACROLIDE FAMILY EXPORT SYSTEM PERMEASE COMPONENT 2"/>
    <property type="match status" value="1"/>
</dbReference>
<accession>A0A6I6JWY7</accession>
<organism evidence="9 10">
    <name type="scientific">Maribellus comscasis</name>
    <dbReference type="NCBI Taxonomy" id="2681766"/>
    <lineage>
        <taxon>Bacteria</taxon>
        <taxon>Pseudomonadati</taxon>
        <taxon>Bacteroidota</taxon>
        <taxon>Bacteroidia</taxon>
        <taxon>Marinilabiliales</taxon>
        <taxon>Prolixibacteraceae</taxon>
        <taxon>Maribellus</taxon>
    </lineage>
</organism>
<feature type="transmembrane region" description="Helical" evidence="6">
    <location>
        <begin position="21"/>
        <end position="42"/>
    </location>
</feature>
<keyword evidence="5 6" id="KW-0472">Membrane</keyword>
<keyword evidence="2" id="KW-1003">Cell membrane</keyword>
<evidence type="ECO:0000256" key="3">
    <source>
        <dbReference type="ARBA" id="ARBA00022692"/>
    </source>
</evidence>
<feature type="domain" description="ABC3 transporter permease C-terminal" evidence="7">
    <location>
        <begin position="283"/>
        <end position="400"/>
    </location>
</feature>
<feature type="transmembrane region" description="Helical" evidence="6">
    <location>
        <begin position="712"/>
        <end position="731"/>
    </location>
</feature>
<dbReference type="InterPro" id="IPR050250">
    <property type="entry name" value="Macrolide_Exporter_MacB"/>
</dbReference>
<feature type="transmembrane region" description="Helical" evidence="6">
    <location>
        <begin position="743"/>
        <end position="764"/>
    </location>
</feature>
<evidence type="ECO:0000313" key="10">
    <source>
        <dbReference type="Proteomes" id="UP000428260"/>
    </source>
</evidence>
<evidence type="ECO:0000256" key="1">
    <source>
        <dbReference type="ARBA" id="ARBA00004651"/>
    </source>
</evidence>
<comment type="subcellular location">
    <subcellularLocation>
        <location evidence="1">Cell membrane</location>
        <topology evidence="1">Multi-pass membrane protein</topology>
    </subcellularLocation>
</comment>
<sequence>MFSYYLKSAFRNLWKNKKFSVINISGFAFGISICLAIALFLIKEYSYDRYHENAGQIVRLVNSEDNTSSIDYRVKDILLQNYPEIESGCLVQIMNRPVAVQVNEQASYLDNIMSVDNDFFNVFTIAFLTGNREKPFSTLTSALITQSTAKSLFGTENPLGKEIMYENRIPLTVSGVIEDFPENSSISAKILVNAENKSFKFSSWIGNSDDLSTYRWPFRIYLQLNKNANRKNLVSKINSNTQILDPYLKEANFLALNDIYLFDLTNGSATKKGNIGLMRLLGAIAAIILTLAIINYVNLTIAQQNKRNKDTGVKKAIGAFRKNILLHFIFESVIVSVFSFFLAVIFLWILLPFYQSVFDTILNFKLLFTFPYIFILMLSAVIIGIVSGSGPAITVSGINPVRILSGSVTTLKNKSVFRNSLTIFQFTISIVLIFCVMIVQRQIGFVKHKNPGFTEEQLLRVDVPRIQKDDIQKAMILINELQKSPFIKNMTTSNGVPGAVNMWMGSNMENTDKNMSVPCLLVDTAFLKTLGLKITKGRDLQPGDDGKVCYFNEAAYNYFEFDDLENKRFNNYGGFDIIGVVKDFHYSSMHEAIGPLCLMVTSNFRPTAINVQLESNTIAQSMSFIRETWQDLLPNYPFKYQFYDQWFDSMYRSEERFAKTIGFFAILAIVISCIGILGLAIFSSERRIKEIGIRKVNGAKISEVITMLNKDFVKWVSIAFVVATPISWYAMNKWLESFAYKTGLSWWIFALAGLVALGIALLTVSWQSWRAATRNPVEALRYE</sequence>
<evidence type="ECO:0000259" key="7">
    <source>
        <dbReference type="Pfam" id="PF02687"/>
    </source>
</evidence>
<dbReference type="Proteomes" id="UP000428260">
    <property type="component" value="Chromosome"/>
</dbReference>
<dbReference type="PANTHER" id="PTHR30572">
    <property type="entry name" value="MEMBRANE COMPONENT OF TRANSPORTER-RELATED"/>
    <property type="match status" value="1"/>
</dbReference>
<keyword evidence="10" id="KW-1185">Reference proteome</keyword>
<gene>
    <name evidence="9" type="ORF">GM418_13650</name>
</gene>
<evidence type="ECO:0000256" key="4">
    <source>
        <dbReference type="ARBA" id="ARBA00022989"/>
    </source>
</evidence>
<dbReference type="Pfam" id="PF12704">
    <property type="entry name" value="MacB_PCD"/>
    <property type="match status" value="1"/>
</dbReference>
<keyword evidence="3 6" id="KW-0812">Transmembrane</keyword>
<dbReference type="Pfam" id="PF02687">
    <property type="entry name" value="FtsX"/>
    <property type="match status" value="2"/>
</dbReference>
<evidence type="ECO:0000256" key="5">
    <source>
        <dbReference type="ARBA" id="ARBA00023136"/>
    </source>
</evidence>
<name>A0A6I6JWY7_9BACT</name>
<dbReference type="GO" id="GO:0022857">
    <property type="term" value="F:transmembrane transporter activity"/>
    <property type="evidence" value="ECO:0007669"/>
    <property type="project" value="TreeGrafter"/>
</dbReference>